<dbReference type="Proteomes" id="UP000010556">
    <property type="component" value="Unassembled WGS sequence"/>
</dbReference>
<protein>
    <submittedName>
        <fullName evidence="2">Uncharacterized protein</fullName>
    </submittedName>
</protein>
<evidence type="ECO:0000313" key="2">
    <source>
        <dbReference type="EMBL" id="ELK37967.1"/>
    </source>
</evidence>
<proteinExistence type="predicted"/>
<evidence type="ECO:0000256" key="1">
    <source>
        <dbReference type="SAM" id="MobiDB-lite"/>
    </source>
</evidence>
<dbReference type="AlphaFoldDB" id="L5MI48"/>
<keyword evidence="3" id="KW-1185">Reference proteome</keyword>
<evidence type="ECO:0000313" key="3">
    <source>
        <dbReference type="Proteomes" id="UP000010556"/>
    </source>
</evidence>
<dbReference type="EMBL" id="KB099702">
    <property type="protein sequence ID" value="ELK37967.1"/>
    <property type="molecule type" value="Genomic_DNA"/>
</dbReference>
<reference evidence="3" key="1">
    <citation type="journal article" date="2013" name="Science">
        <title>Comparative analysis of bat genomes provides insight into the evolution of flight and immunity.</title>
        <authorList>
            <person name="Zhang G."/>
            <person name="Cowled C."/>
            <person name="Shi Z."/>
            <person name="Huang Z."/>
            <person name="Bishop-Lilly K.A."/>
            <person name="Fang X."/>
            <person name="Wynne J.W."/>
            <person name="Xiong Z."/>
            <person name="Baker M.L."/>
            <person name="Zhao W."/>
            <person name="Tachedjian M."/>
            <person name="Zhu Y."/>
            <person name="Zhou P."/>
            <person name="Jiang X."/>
            <person name="Ng J."/>
            <person name="Yang L."/>
            <person name="Wu L."/>
            <person name="Xiao J."/>
            <person name="Feng Y."/>
            <person name="Chen Y."/>
            <person name="Sun X."/>
            <person name="Zhang Y."/>
            <person name="Marsh G.A."/>
            <person name="Crameri G."/>
            <person name="Broder C.C."/>
            <person name="Frey K.G."/>
            <person name="Wang L.F."/>
            <person name="Wang J."/>
        </authorList>
    </citation>
    <scope>NUCLEOTIDE SEQUENCE [LARGE SCALE GENOMIC DNA]</scope>
</reference>
<gene>
    <name evidence="2" type="ORF">MDA_GLEAN10004832</name>
</gene>
<feature type="region of interest" description="Disordered" evidence="1">
    <location>
        <begin position="61"/>
        <end position="82"/>
    </location>
</feature>
<name>L5MI48_MYODS</name>
<organism evidence="2 3">
    <name type="scientific">Myotis davidii</name>
    <name type="common">David's myotis</name>
    <dbReference type="NCBI Taxonomy" id="225400"/>
    <lineage>
        <taxon>Eukaryota</taxon>
        <taxon>Metazoa</taxon>
        <taxon>Chordata</taxon>
        <taxon>Craniata</taxon>
        <taxon>Vertebrata</taxon>
        <taxon>Euteleostomi</taxon>
        <taxon>Mammalia</taxon>
        <taxon>Eutheria</taxon>
        <taxon>Laurasiatheria</taxon>
        <taxon>Chiroptera</taxon>
        <taxon>Yangochiroptera</taxon>
        <taxon>Vespertilionidae</taxon>
        <taxon>Myotis</taxon>
    </lineage>
</organism>
<accession>L5MI48</accession>
<sequence>MEEPVLTPYLRLVSQQDYSAPRLRGAGMKWVEEADDMTSKDGYKKTGSAGSRHNCKVWAPSLVPSLPGPRENSESSGLLAHP</sequence>